<proteinExistence type="predicted"/>
<dbReference type="Gene3D" id="1.10.260.40">
    <property type="entry name" value="lambda repressor-like DNA-binding domains"/>
    <property type="match status" value="1"/>
</dbReference>
<keyword evidence="4" id="KW-1185">Reference proteome</keyword>
<dbReference type="OrthoDB" id="129597at2"/>
<dbReference type="InterPro" id="IPR001387">
    <property type="entry name" value="Cro/C1-type_HTH"/>
</dbReference>
<dbReference type="SUPFAM" id="SSF47413">
    <property type="entry name" value="lambda repressor-like DNA-binding domains"/>
    <property type="match status" value="1"/>
</dbReference>
<dbReference type="EMBL" id="FNJL01000038">
    <property type="protein sequence ID" value="SDP89300.1"/>
    <property type="molecule type" value="Genomic_DNA"/>
</dbReference>
<sequence>MSTTLQSIIEEFSAEDQKLIQSKASVLAEEMVRHADSLAEVRAALVKTQDEVARVLNVKQNAVAQLEKRSDLLLSTLRKYVEAMGGELAVAVRTGAGTVIMLDSLSSLAKSSTPHRARASGVARKSAARSASKSKLKVKHEGTAVA</sequence>
<protein>
    <submittedName>
        <fullName evidence="3">Helix-turn-helix domain-containing protein</fullName>
    </submittedName>
</protein>
<dbReference type="CDD" id="cd00093">
    <property type="entry name" value="HTH_XRE"/>
    <property type="match status" value="1"/>
</dbReference>
<evidence type="ECO:0000259" key="2">
    <source>
        <dbReference type="PROSITE" id="PS50943"/>
    </source>
</evidence>
<evidence type="ECO:0000313" key="4">
    <source>
        <dbReference type="Proteomes" id="UP000199317"/>
    </source>
</evidence>
<feature type="region of interest" description="Disordered" evidence="1">
    <location>
        <begin position="113"/>
        <end position="146"/>
    </location>
</feature>
<accession>A0A1H0WEZ3</accession>
<dbReference type="GO" id="GO:0003677">
    <property type="term" value="F:DNA binding"/>
    <property type="evidence" value="ECO:0007669"/>
    <property type="project" value="InterPro"/>
</dbReference>
<reference evidence="4" key="1">
    <citation type="submission" date="2016-10" db="EMBL/GenBank/DDBJ databases">
        <authorList>
            <person name="Varghese N."/>
            <person name="Submissions S."/>
        </authorList>
    </citation>
    <scope>NUCLEOTIDE SEQUENCE [LARGE SCALE GENOMIC DNA]</scope>
    <source>
        <strain evidence="4">DSM 17101</strain>
    </source>
</reference>
<gene>
    <name evidence="3" type="ORF">SAMN04489708_1384</name>
</gene>
<name>A0A1H0WEZ3_9BURK</name>
<feature type="domain" description="HTH cro/C1-type" evidence="2">
    <location>
        <begin position="38"/>
        <end position="91"/>
    </location>
</feature>
<dbReference type="Proteomes" id="UP000199317">
    <property type="component" value="Unassembled WGS sequence"/>
</dbReference>
<evidence type="ECO:0000256" key="1">
    <source>
        <dbReference type="SAM" id="MobiDB-lite"/>
    </source>
</evidence>
<evidence type="ECO:0000313" key="3">
    <source>
        <dbReference type="EMBL" id="SDP89300.1"/>
    </source>
</evidence>
<feature type="compositionally biased region" description="Low complexity" evidence="1">
    <location>
        <begin position="119"/>
        <end position="131"/>
    </location>
</feature>
<dbReference type="RefSeq" id="WP_007858653.1">
    <property type="nucleotide sequence ID" value="NZ_CP028290.1"/>
</dbReference>
<organism evidence="3 4">
    <name type="scientific">Paracidovorax cattleyae</name>
    <dbReference type="NCBI Taxonomy" id="80868"/>
    <lineage>
        <taxon>Bacteria</taxon>
        <taxon>Pseudomonadati</taxon>
        <taxon>Pseudomonadota</taxon>
        <taxon>Betaproteobacteria</taxon>
        <taxon>Burkholderiales</taxon>
        <taxon>Comamonadaceae</taxon>
        <taxon>Paracidovorax</taxon>
    </lineage>
</organism>
<dbReference type="PROSITE" id="PS50943">
    <property type="entry name" value="HTH_CROC1"/>
    <property type="match status" value="1"/>
</dbReference>
<dbReference type="AlphaFoldDB" id="A0A1H0WEZ3"/>
<dbReference type="InterPro" id="IPR010982">
    <property type="entry name" value="Lambda_DNA-bd_dom_sf"/>
</dbReference>